<protein>
    <recommendedName>
        <fullName evidence="4">Zn(2)-C6 fungal-type domain-containing protein</fullName>
    </recommendedName>
</protein>
<dbReference type="PANTHER" id="PTHR37534">
    <property type="entry name" value="TRANSCRIPTIONAL ACTIVATOR PROTEIN UGA3"/>
    <property type="match status" value="1"/>
</dbReference>
<dbReference type="InterPro" id="IPR036864">
    <property type="entry name" value="Zn2-C6_fun-type_DNA-bd_sf"/>
</dbReference>
<keyword evidence="2" id="KW-0539">Nucleus</keyword>
<keyword evidence="6" id="KW-1185">Reference proteome</keyword>
<feature type="region of interest" description="Disordered" evidence="3">
    <location>
        <begin position="1"/>
        <end position="73"/>
    </location>
</feature>
<dbReference type="PROSITE" id="PS00463">
    <property type="entry name" value="ZN2_CY6_FUNGAL_1"/>
    <property type="match status" value="1"/>
</dbReference>
<dbReference type="GO" id="GO:0008270">
    <property type="term" value="F:zinc ion binding"/>
    <property type="evidence" value="ECO:0007669"/>
    <property type="project" value="InterPro"/>
</dbReference>
<dbReference type="AlphaFoldDB" id="A0A9P4J5B8"/>
<proteinExistence type="predicted"/>
<evidence type="ECO:0000256" key="3">
    <source>
        <dbReference type="SAM" id="MobiDB-lite"/>
    </source>
</evidence>
<evidence type="ECO:0000256" key="1">
    <source>
        <dbReference type="ARBA" id="ARBA00004123"/>
    </source>
</evidence>
<feature type="domain" description="Zn(2)-C6 fungal-type" evidence="4">
    <location>
        <begin position="76"/>
        <end position="104"/>
    </location>
</feature>
<dbReference type="SMART" id="SM00066">
    <property type="entry name" value="GAL4"/>
    <property type="match status" value="1"/>
</dbReference>
<dbReference type="GO" id="GO:0000976">
    <property type="term" value="F:transcription cis-regulatory region binding"/>
    <property type="evidence" value="ECO:0007669"/>
    <property type="project" value="TreeGrafter"/>
</dbReference>
<dbReference type="PROSITE" id="PS50048">
    <property type="entry name" value="ZN2_CY6_FUNGAL_2"/>
    <property type="match status" value="1"/>
</dbReference>
<feature type="compositionally biased region" description="Polar residues" evidence="3">
    <location>
        <begin position="197"/>
        <end position="208"/>
    </location>
</feature>
<organism evidence="5 6">
    <name type="scientific">Myriangium duriaei CBS 260.36</name>
    <dbReference type="NCBI Taxonomy" id="1168546"/>
    <lineage>
        <taxon>Eukaryota</taxon>
        <taxon>Fungi</taxon>
        <taxon>Dikarya</taxon>
        <taxon>Ascomycota</taxon>
        <taxon>Pezizomycotina</taxon>
        <taxon>Dothideomycetes</taxon>
        <taxon>Dothideomycetidae</taxon>
        <taxon>Myriangiales</taxon>
        <taxon>Myriangiaceae</taxon>
        <taxon>Myriangium</taxon>
    </lineage>
</organism>
<comment type="caution">
    <text evidence="5">The sequence shown here is derived from an EMBL/GenBank/DDBJ whole genome shotgun (WGS) entry which is preliminary data.</text>
</comment>
<name>A0A9P4J5B8_9PEZI</name>
<dbReference type="InterPro" id="IPR021858">
    <property type="entry name" value="Fun_TF"/>
</dbReference>
<feature type="region of interest" description="Disordered" evidence="3">
    <location>
        <begin position="127"/>
        <end position="153"/>
    </location>
</feature>
<comment type="subcellular location">
    <subcellularLocation>
        <location evidence="1">Nucleus</location>
    </subcellularLocation>
</comment>
<feature type="compositionally biased region" description="Low complexity" evidence="3">
    <location>
        <begin position="135"/>
        <end position="145"/>
    </location>
</feature>
<dbReference type="Pfam" id="PF11951">
    <property type="entry name" value="Fungal_trans_2"/>
    <property type="match status" value="1"/>
</dbReference>
<feature type="compositionally biased region" description="Polar residues" evidence="3">
    <location>
        <begin position="16"/>
        <end position="30"/>
    </location>
</feature>
<evidence type="ECO:0000256" key="2">
    <source>
        <dbReference type="ARBA" id="ARBA00023242"/>
    </source>
</evidence>
<evidence type="ECO:0000259" key="4">
    <source>
        <dbReference type="PROSITE" id="PS50048"/>
    </source>
</evidence>
<evidence type="ECO:0000313" key="5">
    <source>
        <dbReference type="EMBL" id="KAF2155708.1"/>
    </source>
</evidence>
<dbReference type="GO" id="GO:0005634">
    <property type="term" value="C:nucleus"/>
    <property type="evidence" value="ECO:0007669"/>
    <property type="project" value="UniProtKB-SubCell"/>
</dbReference>
<dbReference type="PANTHER" id="PTHR37534:SF47">
    <property type="entry name" value="ZN(2)-C6 FUNGAL-TYPE DOMAIN-CONTAINING PROTEIN"/>
    <property type="match status" value="1"/>
</dbReference>
<accession>A0A9P4J5B8</accession>
<evidence type="ECO:0000313" key="6">
    <source>
        <dbReference type="Proteomes" id="UP000799439"/>
    </source>
</evidence>
<dbReference type="CDD" id="cd00067">
    <property type="entry name" value="GAL4"/>
    <property type="match status" value="1"/>
</dbReference>
<dbReference type="InterPro" id="IPR001138">
    <property type="entry name" value="Zn2Cys6_DnaBD"/>
</dbReference>
<dbReference type="EMBL" id="ML996082">
    <property type="protein sequence ID" value="KAF2155708.1"/>
    <property type="molecule type" value="Genomic_DNA"/>
</dbReference>
<dbReference type="SUPFAM" id="SSF57701">
    <property type="entry name" value="Zn2/Cys6 DNA-binding domain"/>
    <property type="match status" value="1"/>
</dbReference>
<dbReference type="OrthoDB" id="3886144at2759"/>
<gene>
    <name evidence="5" type="ORF">K461DRAFT_251761</name>
</gene>
<dbReference type="GO" id="GO:0000981">
    <property type="term" value="F:DNA-binding transcription factor activity, RNA polymerase II-specific"/>
    <property type="evidence" value="ECO:0007669"/>
    <property type="project" value="InterPro"/>
</dbReference>
<dbReference type="Proteomes" id="UP000799439">
    <property type="component" value="Unassembled WGS sequence"/>
</dbReference>
<feature type="region of interest" description="Disordered" evidence="3">
    <location>
        <begin position="183"/>
        <end position="209"/>
    </location>
</feature>
<dbReference type="Pfam" id="PF00172">
    <property type="entry name" value="Zn_clus"/>
    <property type="match status" value="1"/>
</dbReference>
<sequence>MATDIVFPPSEVLLRSPSSASPTQASNTENDNGEAARPLKEKKTPPAKPRPVQKPKAVPNAQNAVEKPKMSKSRTGCVTCKLKRLKCDETKPTCQQCQRRKVECGGYKRDFKWRAFDETNAKVAVPNNRKKKHTASFSQSSTASQEHVSADPNASVTVAAAGKTTDPKIARTSSIVHERPLDWNFNASPENDVRRATGSSGAASPSKSVRSEVLDAVLLQTPRTTSTNEDIESTQSDAAGLVVVDPSLLANSSNSPPRMTAPEIETLLASCDPVLGTSSLPNPNQEFDVDQMPQADLLDAPSPPQAEIDSLALIPGDLSWAKGEYYKSMPMDVDFSDDGVEMIAMRFDQLTCGILSVKDGPSENPWRSLVWPMTQSSPSVLHAVCAMTAFHAARREPHLKVKGHEHMQLCFQNLTEGLREDTVTLENAIATSISLAFAQSLSEVTSSGNVYIKGARSIINKALSEHRQRPRQGLELAQLKFLCNAWVYMDVIARLTCTDEDETEEYEEIFSAFSTAGSDHDGFGIDFGLPIDSSLDPLMGCANTLFPLIGRVANLARRVRRSSTTSLAIVDQARELKELIEAWRPPRYIQPPEDTSCTVEHSVQTAEAYRYATLLYLHQTVPDIPSPTSSQLAARVLIFLATVPTTSRFVNVHIFPLMAASCEAVSNEDREWVRKRWAAMDRRLNIGSIGKCMEITEEVWRRRDEISPIGRQPLVSNNRRPNYDLNPGSSSSISSTWISEGNFGASIPMNPDPTWPQVLEWNNNDDINNQYYLGGRLHWLGVMKGWGWDVYL</sequence>
<dbReference type="GO" id="GO:0045944">
    <property type="term" value="P:positive regulation of transcription by RNA polymerase II"/>
    <property type="evidence" value="ECO:0007669"/>
    <property type="project" value="TreeGrafter"/>
</dbReference>
<reference evidence="5" key="1">
    <citation type="journal article" date="2020" name="Stud. Mycol.">
        <title>101 Dothideomycetes genomes: a test case for predicting lifestyles and emergence of pathogens.</title>
        <authorList>
            <person name="Haridas S."/>
            <person name="Albert R."/>
            <person name="Binder M."/>
            <person name="Bloem J."/>
            <person name="Labutti K."/>
            <person name="Salamov A."/>
            <person name="Andreopoulos B."/>
            <person name="Baker S."/>
            <person name="Barry K."/>
            <person name="Bills G."/>
            <person name="Bluhm B."/>
            <person name="Cannon C."/>
            <person name="Castanera R."/>
            <person name="Culley D."/>
            <person name="Daum C."/>
            <person name="Ezra D."/>
            <person name="Gonzalez J."/>
            <person name="Henrissat B."/>
            <person name="Kuo A."/>
            <person name="Liang C."/>
            <person name="Lipzen A."/>
            <person name="Lutzoni F."/>
            <person name="Magnuson J."/>
            <person name="Mondo S."/>
            <person name="Nolan M."/>
            <person name="Ohm R."/>
            <person name="Pangilinan J."/>
            <person name="Park H.-J."/>
            <person name="Ramirez L."/>
            <person name="Alfaro M."/>
            <person name="Sun H."/>
            <person name="Tritt A."/>
            <person name="Yoshinaga Y."/>
            <person name="Zwiers L.-H."/>
            <person name="Turgeon B."/>
            <person name="Goodwin S."/>
            <person name="Spatafora J."/>
            <person name="Crous P."/>
            <person name="Grigoriev I."/>
        </authorList>
    </citation>
    <scope>NUCLEOTIDE SEQUENCE</scope>
    <source>
        <strain evidence="5">CBS 260.36</strain>
    </source>
</reference>
<dbReference type="Gene3D" id="4.10.240.10">
    <property type="entry name" value="Zn(2)-C6 fungal-type DNA-binding domain"/>
    <property type="match status" value="1"/>
</dbReference>